<proteinExistence type="inferred from homology"/>
<dbReference type="Proteomes" id="UP000192042">
    <property type="component" value="Chromosome I"/>
</dbReference>
<keyword evidence="6" id="KW-0961">Cell wall biogenesis/degradation</keyword>
<dbReference type="InterPro" id="IPR016181">
    <property type="entry name" value="Acyl_CoA_acyltransferase"/>
</dbReference>
<gene>
    <name evidence="8" type="ORF">NSJP_3798</name>
</gene>
<accession>A0A1W1IAE8</accession>
<keyword evidence="4" id="KW-0573">Peptidoglycan synthesis</keyword>
<dbReference type="InterPro" id="IPR050644">
    <property type="entry name" value="PG_Glycine_Bridge_Synth"/>
</dbReference>
<dbReference type="EMBL" id="LT828648">
    <property type="protein sequence ID" value="SLM49965.1"/>
    <property type="molecule type" value="Genomic_DNA"/>
</dbReference>
<feature type="domain" description="BioF2-like acetyltransferase" evidence="7">
    <location>
        <begin position="168"/>
        <end position="306"/>
    </location>
</feature>
<protein>
    <recommendedName>
        <fullName evidence="7">BioF2-like acetyltransferase domain-containing protein</fullName>
    </recommendedName>
</protein>
<dbReference type="SUPFAM" id="SSF55729">
    <property type="entry name" value="Acyl-CoA N-acyltransferases (Nat)"/>
    <property type="match status" value="2"/>
</dbReference>
<organism evidence="8 9">
    <name type="scientific">Nitrospira japonica</name>
    <dbReference type="NCBI Taxonomy" id="1325564"/>
    <lineage>
        <taxon>Bacteria</taxon>
        <taxon>Pseudomonadati</taxon>
        <taxon>Nitrospirota</taxon>
        <taxon>Nitrospiria</taxon>
        <taxon>Nitrospirales</taxon>
        <taxon>Nitrospiraceae</taxon>
        <taxon>Nitrospira</taxon>
    </lineage>
</organism>
<dbReference type="InterPro" id="IPR038740">
    <property type="entry name" value="BioF2-like_GNAT_dom"/>
</dbReference>
<keyword evidence="5" id="KW-0012">Acyltransferase</keyword>
<dbReference type="GO" id="GO:0071555">
    <property type="term" value="P:cell wall organization"/>
    <property type="evidence" value="ECO:0007669"/>
    <property type="project" value="UniProtKB-KW"/>
</dbReference>
<evidence type="ECO:0000313" key="9">
    <source>
        <dbReference type="Proteomes" id="UP000192042"/>
    </source>
</evidence>
<dbReference type="InterPro" id="IPR003447">
    <property type="entry name" value="FEMABX"/>
</dbReference>
<dbReference type="KEGG" id="nja:NSJP_3798"/>
<evidence type="ECO:0000256" key="3">
    <source>
        <dbReference type="ARBA" id="ARBA00022960"/>
    </source>
</evidence>
<keyword evidence="9" id="KW-1185">Reference proteome</keyword>
<dbReference type="PROSITE" id="PS51191">
    <property type="entry name" value="FEMABX"/>
    <property type="match status" value="1"/>
</dbReference>
<dbReference type="AlphaFoldDB" id="A0A1W1IAE8"/>
<dbReference type="OrthoDB" id="1112315at2"/>
<evidence type="ECO:0000256" key="5">
    <source>
        <dbReference type="ARBA" id="ARBA00023315"/>
    </source>
</evidence>
<dbReference type="GO" id="GO:0016755">
    <property type="term" value="F:aminoacyltransferase activity"/>
    <property type="evidence" value="ECO:0007669"/>
    <property type="project" value="InterPro"/>
</dbReference>
<dbReference type="PANTHER" id="PTHR36174">
    <property type="entry name" value="LIPID II:GLYCINE GLYCYLTRANSFERASE"/>
    <property type="match status" value="1"/>
</dbReference>
<evidence type="ECO:0000256" key="4">
    <source>
        <dbReference type="ARBA" id="ARBA00022984"/>
    </source>
</evidence>
<dbReference type="STRING" id="1325564.NSJP_3798"/>
<dbReference type="GO" id="GO:0008360">
    <property type="term" value="P:regulation of cell shape"/>
    <property type="evidence" value="ECO:0007669"/>
    <property type="project" value="UniProtKB-KW"/>
</dbReference>
<evidence type="ECO:0000256" key="6">
    <source>
        <dbReference type="ARBA" id="ARBA00023316"/>
    </source>
</evidence>
<evidence type="ECO:0000256" key="1">
    <source>
        <dbReference type="ARBA" id="ARBA00009943"/>
    </source>
</evidence>
<evidence type="ECO:0000259" key="7">
    <source>
        <dbReference type="Pfam" id="PF13480"/>
    </source>
</evidence>
<keyword evidence="2" id="KW-0808">Transferase</keyword>
<sequence>MPDTVVVRLCASEKDFAAWDRYVFDLPGAHFFQTYGWLHSYQSMGFTPHVLVCEINGVIRAGVGFLVTKLPWLPWRIFIIPHGPLPSIPSLQSWSLLMARLDEICVESRAIYAQVYPHELTENSVLLSRLHEIGFTDPPMFGSHRFSSTPVTVDLAGKSEAEVLMTFRPRTRQYIRKSLSSEFELRTTADEATFHKVYELVAQQAMQKGYSARPYASMRSTWEWFAPKGGVSLMQAWWKDTLVGAIYILYTGQTAYYLAGAFRREFSERRPAEFLHWHAILEAMKRRVATYDLVNTVSSGVEQFKRGFRPMEQSWHAPRTKVYRPFLARATRAAEKVLKPIIRTLVRYQADRS</sequence>
<dbReference type="GO" id="GO:0009252">
    <property type="term" value="P:peptidoglycan biosynthetic process"/>
    <property type="evidence" value="ECO:0007669"/>
    <property type="project" value="UniProtKB-KW"/>
</dbReference>
<comment type="similarity">
    <text evidence="1">Belongs to the FemABX family.</text>
</comment>
<evidence type="ECO:0000313" key="8">
    <source>
        <dbReference type="EMBL" id="SLM49965.1"/>
    </source>
</evidence>
<evidence type="ECO:0000256" key="2">
    <source>
        <dbReference type="ARBA" id="ARBA00022679"/>
    </source>
</evidence>
<dbReference type="PANTHER" id="PTHR36174:SF1">
    <property type="entry name" value="LIPID II:GLYCINE GLYCYLTRANSFERASE"/>
    <property type="match status" value="1"/>
</dbReference>
<reference evidence="8 9" key="1">
    <citation type="submission" date="2017-03" db="EMBL/GenBank/DDBJ databases">
        <authorList>
            <person name="Afonso C.L."/>
            <person name="Miller P.J."/>
            <person name="Scott M.A."/>
            <person name="Spackman E."/>
            <person name="Goraichik I."/>
            <person name="Dimitrov K.M."/>
            <person name="Suarez D.L."/>
            <person name="Swayne D.E."/>
        </authorList>
    </citation>
    <scope>NUCLEOTIDE SEQUENCE [LARGE SCALE GENOMIC DNA]</scope>
    <source>
        <strain evidence="8">Genome sequencing of Nitrospira japonica strain NJ11</strain>
    </source>
</reference>
<dbReference type="Gene3D" id="3.40.630.30">
    <property type="match status" value="2"/>
</dbReference>
<dbReference type="RefSeq" id="WP_080888133.1">
    <property type="nucleotide sequence ID" value="NZ_LT828648.1"/>
</dbReference>
<keyword evidence="3" id="KW-0133">Cell shape</keyword>
<name>A0A1W1IAE8_9BACT</name>
<dbReference type="Pfam" id="PF13480">
    <property type="entry name" value="Acetyltransf_6"/>
    <property type="match status" value="1"/>
</dbReference>